<keyword evidence="14" id="KW-1185">Reference proteome</keyword>
<evidence type="ECO:0000256" key="1">
    <source>
        <dbReference type="ARBA" id="ARBA00004141"/>
    </source>
</evidence>
<dbReference type="Pfam" id="PF00119">
    <property type="entry name" value="ATP-synt_A"/>
    <property type="match status" value="1"/>
</dbReference>
<evidence type="ECO:0000256" key="10">
    <source>
        <dbReference type="ARBA" id="ARBA00023310"/>
    </source>
</evidence>
<evidence type="ECO:0000256" key="12">
    <source>
        <dbReference type="RuleBase" id="RU000483"/>
    </source>
</evidence>
<keyword evidence="9 11" id="KW-0472">Membrane</keyword>
<feature type="transmembrane region" description="Helical" evidence="11">
    <location>
        <begin position="232"/>
        <end position="252"/>
    </location>
</feature>
<proteinExistence type="inferred from homology"/>
<comment type="similarity">
    <text evidence="2 11 12">Belongs to the ATPase A chain family.</text>
</comment>
<dbReference type="PRINTS" id="PR00123">
    <property type="entry name" value="ATPASEA"/>
</dbReference>
<evidence type="ECO:0000256" key="3">
    <source>
        <dbReference type="ARBA" id="ARBA00022448"/>
    </source>
</evidence>
<evidence type="ECO:0000256" key="11">
    <source>
        <dbReference type="HAMAP-Rule" id="MF_01393"/>
    </source>
</evidence>
<dbReference type="PANTHER" id="PTHR42823">
    <property type="entry name" value="ATP SYNTHASE SUBUNIT A, CHLOROPLASTIC"/>
    <property type="match status" value="1"/>
</dbReference>
<feature type="transmembrane region" description="Helical" evidence="11">
    <location>
        <begin position="97"/>
        <end position="115"/>
    </location>
</feature>
<evidence type="ECO:0000256" key="6">
    <source>
        <dbReference type="ARBA" id="ARBA00022781"/>
    </source>
</evidence>
<evidence type="ECO:0000256" key="5">
    <source>
        <dbReference type="ARBA" id="ARBA00022692"/>
    </source>
</evidence>
<evidence type="ECO:0000313" key="13">
    <source>
        <dbReference type="EMBL" id="MFC0081421.1"/>
    </source>
</evidence>
<evidence type="ECO:0000256" key="4">
    <source>
        <dbReference type="ARBA" id="ARBA00022547"/>
    </source>
</evidence>
<reference evidence="13 14" key="1">
    <citation type="submission" date="2024-09" db="EMBL/GenBank/DDBJ databases">
        <authorList>
            <person name="Sun Q."/>
            <person name="Mori K."/>
        </authorList>
    </citation>
    <scope>NUCLEOTIDE SEQUENCE [LARGE SCALE GENOMIC DNA]</scope>
    <source>
        <strain evidence="13 14">JCM 15389</strain>
    </source>
</reference>
<keyword evidence="4 11" id="KW-0138">CF(0)</keyword>
<dbReference type="InterPro" id="IPR023011">
    <property type="entry name" value="ATP_synth_F0_asu_AS"/>
</dbReference>
<feature type="transmembrane region" description="Helical" evidence="11">
    <location>
        <begin position="190"/>
        <end position="212"/>
    </location>
</feature>
<dbReference type="PANTHER" id="PTHR42823:SF3">
    <property type="entry name" value="ATP SYNTHASE SUBUNIT A, CHLOROPLASTIC"/>
    <property type="match status" value="1"/>
</dbReference>
<comment type="subcellular location">
    <subcellularLocation>
        <location evidence="11 12">Cell membrane</location>
        <topology evidence="11 12">Multi-pass membrane protein</topology>
    </subcellularLocation>
    <subcellularLocation>
        <location evidence="1">Membrane</location>
        <topology evidence="1">Multi-pass membrane protein</topology>
    </subcellularLocation>
</comment>
<dbReference type="RefSeq" id="WP_377788650.1">
    <property type="nucleotide sequence ID" value="NZ_JBHLYQ010000030.1"/>
</dbReference>
<name>A0ABV6C157_9ACTN</name>
<dbReference type="NCBIfam" id="TIGR01131">
    <property type="entry name" value="ATP_synt_6_or_A"/>
    <property type="match status" value="1"/>
</dbReference>
<dbReference type="HAMAP" id="MF_01393">
    <property type="entry name" value="ATP_synth_a_bact"/>
    <property type="match status" value="1"/>
</dbReference>
<keyword evidence="10 11" id="KW-0066">ATP synthesis</keyword>
<keyword evidence="6 11" id="KW-0375">Hydrogen ion transport</keyword>
<dbReference type="InterPro" id="IPR045082">
    <property type="entry name" value="ATP_syn_F0_a_bact/chloroplast"/>
</dbReference>
<evidence type="ECO:0000256" key="9">
    <source>
        <dbReference type="ARBA" id="ARBA00023136"/>
    </source>
</evidence>
<keyword evidence="7 11" id="KW-1133">Transmembrane helix</keyword>
<gene>
    <name evidence="11 13" type="primary">atpB</name>
    <name evidence="13" type="ORF">ACFFRE_04545</name>
</gene>
<dbReference type="InterPro" id="IPR000568">
    <property type="entry name" value="ATP_synth_F0_asu"/>
</dbReference>
<evidence type="ECO:0000256" key="8">
    <source>
        <dbReference type="ARBA" id="ARBA00023065"/>
    </source>
</evidence>
<protein>
    <recommendedName>
        <fullName evidence="11 12">ATP synthase subunit a</fullName>
    </recommendedName>
    <alternativeName>
        <fullName evidence="11">ATP synthase F0 sector subunit a</fullName>
    </alternativeName>
    <alternativeName>
        <fullName evidence="11">F-ATPase subunit 6</fullName>
    </alternativeName>
</protein>
<comment type="function">
    <text evidence="11 12">Key component of the proton channel; it plays a direct role in the translocation of protons across the membrane.</text>
</comment>
<dbReference type="InterPro" id="IPR035908">
    <property type="entry name" value="F0_ATP_A_sf"/>
</dbReference>
<dbReference type="CDD" id="cd00310">
    <property type="entry name" value="ATP-synt_Fo_a_6"/>
    <property type="match status" value="1"/>
</dbReference>
<accession>A0ABV6C157</accession>
<dbReference type="EMBL" id="JBHLYQ010000030">
    <property type="protein sequence ID" value="MFC0081421.1"/>
    <property type="molecule type" value="Genomic_DNA"/>
</dbReference>
<feature type="transmembrane region" description="Helical" evidence="11">
    <location>
        <begin position="135"/>
        <end position="152"/>
    </location>
</feature>
<dbReference type="Proteomes" id="UP001589788">
    <property type="component" value="Unassembled WGS sequence"/>
</dbReference>
<feature type="transmembrane region" description="Helical" evidence="11">
    <location>
        <begin position="42"/>
        <end position="60"/>
    </location>
</feature>
<keyword evidence="5 11" id="KW-0812">Transmembrane</keyword>
<dbReference type="SUPFAM" id="SSF81336">
    <property type="entry name" value="F1F0 ATP synthase subunit A"/>
    <property type="match status" value="1"/>
</dbReference>
<evidence type="ECO:0000256" key="2">
    <source>
        <dbReference type="ARBA" id="ARBA00006810"/>
    </source>
</evidence>
<dbReference type="Gene3D" id="1.20.120.220">
    <property type="entry name" value="ATP synthase, F0 complex, subunit A"/>
    <property type="match status" value="1"/>
</dbReference>
<keyword evidence="3 11" id="KW-0813">Transport</keyword>
<keyword evidence="11" id="KW-1003">Cell membrane</keyword>
<evidence type="ECO:0000256" key="7">
    <source>
        <dbReference type="ARBA" id="ARBA00022989"/>
    </source>
</evidence>
<comment type="caution">
    <text evidence="13">The sequence shown here is derived from an EMBL/GenBank/DDBJ whole genome shotgun (WGS) entry which is preliminary data.</text>
</comment>
<organism evidence="13 14">
    <name type="scientific">Aciditerrimonas ferrireducens</name>
    <dbReference type="NCBI Taxonomy" id="667306"/>
    <lineage>
        <taxon>Bacteria</taxon>
        <taxon>Bacillati</taxon>
        <taxon>Actinomycetota</taxon>
        <taxon>Acidimicrobiia</taxon>
        <taxon>Acidimicrobiales</taxon>
        <taxon>Acidimicrobiaceae</taxon>
        <taxon>Aciditerrimonas</taxon>
    </lineage>
</organism>
<dbReference type="PROSITE" id="PS00449">
    <property type="entry name" value="ATPASE_A"/>
    <property type="match status" value="1"/>
</dbReference>
<sequence>MSLLGSGLGRLGGGLPILATNISVGDHLHVTAGGLTFNLDTLWETGVAMLVVIGLGLLVSRRATSGVPGKLQLMWEMAVDAINRQLEGSVGPRGRSIVPLALALFVFILVANWLTTFEIGAKIDPLGPPTADINLTLALAVIVIVPVHVASIRTRGLRGYVKHYFSPYPFLFPINLVEEIAKPITLALRLFGNLLSSVLMIALLAALAAWTIAHIPIGDVATLLLETVWKLFDLLIGAIQAFIFSLLTILYFDAAMSDAH</sequence>
<keyword evidence="8 11" id="KW-0406">Ion transport</keyword>
<evidence type="ECO:0000313" key="14">
    <source>
        <dbReference type="Proteomes" id="UP001589788"/>
    </source>
</evidence>